<dbReference type="Proteomes" id="UP001162483">
    <property type="component" value="Unassembled WGS sequence"/>
</dbReference>
<evidence type="ECO:0000313" key="2">
    <source>
        <dbReference type="Proteomes" id="UP001162483"/>
    </source>
</evidence>
<feature type="non-terminal residue" evidence="1">
    <location>
        <position position="88"/>
    </location>
</feature>
<evidence type="ECO:0000313" key="1">
    <source>
        <dbReference type="EMBL" id="CAI9560564.1"/>
    </source>
</evidence>
<accession>A0ABN9CK85</accession>
<keyword evidence="2" id="KW-1185">Reference proteome</keyword>
<protein>
    <submittedName>
        <fullName evidence="1">Uncharacterized protein</fullName>
    </submittedName>
</protein>
<comment type="caution">
    <text evidence="1">The sequence shown here is derived from an EMBL/GenBank/DDBJ whole genome shotgun (WGS) entry which is preliminary data.</text>
</comment>
<reference evidence="1" key="1">
    <citation type="submission" date="2023-05" db="EMBL/GenBank/DDBJ databases">
        <authorList>
            <person name="Stuckert A."/>
        </authorList>
    </citation>
    <scope>NUCLEOTIDE SEQUENCE</scope>
</reference>
<gene>
    <name evidence="1" type="ORF">SPARVUS_LOCUS5280516</name>
</gene>
<dbReference type="EMBL" id="CATNWA010010747">
    <property type="protein sequence ID" value="CAI9560564.1"/>
    <property type="molecule type" value="Genomic_DNA"/>
</dbReference>
<proteinExistence type="predicted"/>
<name>A0ABN9CK85_9NEOB</name>
<organism evidence="1 2">
    <name type="scientific">Staurois parvus</name>
    <dbReference type="NCBI Taxonomy" id="386267"/>
    <lineage>
        <taxon>Eukaryota</taxon>
        <taxon>Metazoa</taxon>
        <taxon>Chordata</taxon>
        <taxon>Craniata</taxon>
        <taxon>Vertebrata</taxon>
        <taxon>Euteleostomi</taxon>
        <taxon>Amphibia</taxon>
        <taxon>Batrachia</taxon>
        <taxon>Anura</taxon>
        <taxon>Neobatrachia</taxon>
        <taxon>Ranoidea</taxon>
        <taxon>Ranidae</taxon>
        <taxon>Staurois</taxon>
    </lineage>
</organism>
<sequence length="88" mass="9523">MTQKITERSALIIRALMISAQQCHPTGAIITTYQCNIIRASLSMPISAAYQCPSVQPIRAPSSVPISAVYQCCLSVPPHQCALVRPIN</sequence>